<evidence type="ECO:0000313" key="3">
    <source>
        <dbReference type="EMBL" id="TYP74041.1"/>
    </source>
</evidence>
<feature type="domain" description="Elongation factor G-binding protein N-terminal" evidence="1">
    <location>
        <begin position="4"/>
        <end position="86"/>
    </location>
</feature>
<evidence type="ECO:0000259" key="1">
    <source>
        <dbReference type="Pfam" id="PF07299"/>
    </source>
</evidence>
<dbReference type="EMBL" id="VNHS01000006">
    <property type="protein sequence ID" value="TYP74041.1"/>
    <property type="molecule type" value="Genomic_DNA"/>
</dbReference>
<feature type="domain" description="Elongation factor G-binding protein C-terminal treble-clef zinc-finger" evidence="2">
    <location>
        <begin position="100"/>
        <end position="207"/>
    </location>
</feature>
<dbReference type="InterPro" id="IPR010841">
    <property type="entry name" value="EF-G-binding_N"/>
</dbReference>
<name>A0A5S5C3P3_9BACL</name>
<accession>A0A5S5C3P3</accession>
<dbReference type="CDD" id="cd16342">
    <property type="entry name" value="FusC_FusB"/>
    <property type="match status" value="1"/>
</dbReference>
<dbReference type="InterPro" id="IPR032330">
    <property type="entry name" value="EF-G-binding_C"/>
</dbReference>
<reference evidence="3 4" key="1">
    <citation type="submission" date="2019-07" db="EMBL/GenBank/DDBJ databases">
        <title>Genomic Encyclopedia of Type Strains, Phase III (KMG-III): the genomes of soil and plant-associated and newly described type strains.</title>
        <authorList>
            <person name="Whitman W."/>
        </authorList>
    </citation>
    <scope>NUCLEOTIDE SEQUENCE [LARGE SCALE GENOMIC DNA]</scope>
    <source>
        <strain evidence="3 4">BL24</strain>
    </source>
</reference>
<sequence>MGPFIRNHRYNFIKKQTGIVQQALRTSADPKIVQTVRSSAIAKITEQFPELTGAQRELLEGLAEAKTAEDFQTYLRTLEALVEVFPEVSETGIRKLFPKNKKLKVPDVGAIDRRFVTYLGWHDIATGKMFLVYDYDGRIVGIEGKFTPSHKKSYCFVCNRVSEVGMFSAIAKSRPAKSSPDYYKAVGNYMCMDASACNQSVSETAQLERFIGSVVD</sequence>
<protein>
    <submittedName>
        <fullName evidence="3">Treble-clef zinc-finger protein</fullName>
    </submittedName>
</protein>
<keyword evidence="4" id="KW-1185">Reference proteome</keyword>
<keyword evidence="3" id="KW-0863">Zinc-finger</keyword>
<dbReference type="GO" id="GO:0008270">
    <property type="term" value="F:zinc ion binding"/>
    <property type="evidence" value="ECO:0007669"/>
    <property type="project" value="UniProtKB-KW"/>
</dbReference>
<dbReference type="Pfam" id="PF07299">
    <property type="entry name" value="EF-G-binding_N"/>
    <property type="match status" value="1"/>
</dbReference>
<proteinExistence type="predicted"/>
<dbReference type="RefSeq" id="WP_148930452.1">
    <property type="nucleotide sequence ID" value="NZ_VNHS01000006.1"/>
</dbReference>
<keyword evidence="3" id="KW-0479">Metal-binding</keyword>
<dbReference type="Gene3D" id="1.20.1280.250">
    <property type="match status" value="1"/>
</dbReference>
<dbReference type="Pfam" id="PF16571">
    <property type="entry name" value="FBP_C"/>
    <property type="match status" value="1"/>
</dbReference>
<gene>
    <name evidence="3" type="ORF">BCM02_106322</name>
</gene>
<keyword evidence="3" id="KW-0862">Zinc</keyword>
<comment type="caution">
    <text evidence="3">The sequence shown here is derived from an EMBL/GenBank/DDBJ whole genome shotgun (WGS) entry which is preliminary data.</text>
</comment>
<evidence type="ECO:0000313" key="4">
    <source>
        <dbReference type="Proteomes" id="UP000323257"/>
    </source>
</evidence>
<dbReference type="AlphaFoldDB" id="A0A5S5C3P3"/>
<dbReference type="Proteomes" id="UP000323257">
    <property type="component" value="Unassembled WGS sequence"/>
</dbReference>
<dbReference type="OrthoDB" id="1891078at2"/>
<dbReference type="InterPro" id="IPR038344">
    <property type="entry name" value="EF-G_N_sf"/>
</dbReference>
<evidence type="ECO:0000259" key="2">
    <source>
        <dbReference type="Pfam" id="PF16571"/>
    </source>
</evidence>
<organism evidence="3 4">
    <name type="scientific">Paenibacillus methanolicus</name>
    <dbReference type="NCBI Taxonomy" id="582686"/>
    <lineage>
        <taxon>Bacteria</taxon>
        <taxon>Bacillati</taxon>
        <taxon>Bacillota</taxon>
        <taxon>Bacilli</taxon>
        <taxon>Bacillales</taxon>
        <taxon>Paenibacillaceae</taxon>
        <taxon>Paenibacillus</taxon>
    </lineage>
</organism>